<accession>A0A109W5B9</accession>
<sequence length="69" mass="7945">MKKDLHPKVYTTKVRCACGYEFESKSTVGEELGVEICSHCHPFFTGEQRFVDSAGRIDRFRKKYAGLQK</sequence>
<dbReference type="GO" id="GO:0006412">
    <property type="term" value="P:translation"/>
    <property type="evidence" value="ECO:0007669"/>
    <property type="project" value="UniProtKB-UniRule"/>
</dbReference>
<dbReference type="AlphaFoldDB" id="A0A109W5B9"/>
<keyword evidence="12" id="KW-1185">Reference proteome</keyword>
<organism evidence="11 12">
    <name type="scientific">Desulfomicrobium orale DSM 12838</name>
    <dbReference type="NCBI Taxonomy" id="888061"/>
    <lineage>
        <taxon>Bacteria</taxon>
        <taxon>Pseudomonadati</taxon>
        <taxon>Thermodesulfobacteriota</taxon>
        <taxon>Desulfovibrionia</taxon>
        <taxon>Desulfovibrionales</taxon>
        <taxon>Desulfomicrobiaceae</taxon>
        <taxon>Desulfomicrobium</taxon>
    </lineage>
</organism>
<dbReference type="OrthoDB" id="9803251at2"/>
<dbReference type="GO" id="GO:0046872">
    <property type="term" value="F:metal ion binding"/>
    <property type="evidence" value="ECO:0007669"/>
    <property type="project" value="UniProtKB-KW"/>
</dbReference>
<comment type="function">
    <text evidence="10">Binds the 23S rRNA.</text>
</comment>
<dbReference type="InterPro" id="IPR027491">
    <property type="entry name" value="Ribosomal_bL31_A"/>
</dbReference>
<comment type="subunit">
    <text evidence="2 10">Part of the 50S ribosomal subunit.</text>
</comment>
<dbReference type="KEGG" id="doa:AXF15_01140"/>
<dbReference type="GO" id="GO:0003735">
    <property type="term" value="F:structural constituent of ribosome"/>
    <property type="evidence" value="ECO:0007669"/>
    <property type="project" value="InterPro"/>
</dbReference>
<evidence type="ECO:0000256" key="9">
    <source>
        <dbReference type="ARBA" id="ARBA00035687"/>
    </source>
</evidence>
<dbReference type="STRING" id="888061.AXF15_01140"/>
<keyword evidence="6 10" id="KW-0694">RNA-binding</keyword>
<evidence type="ECO:0000256" key="5">
    <source>
        <dbReference type="ARBA" id="ARBA00022833"/>
    </source>
</evidence>
<dbReference type="InterPro" id="IPR034704">
    <property type="entry name" value="Ribosomal_bL28/bL31-like_sf"/>
</dbReference>
<keyword evidence="3 10" id="KW-0479">Metal-binding</keyword>
<evidence type="ECO:0000256" key="1">
    <source>
        <dbReference type="ARBA" id="ARBA00009296"/>
    </source>
</evidence>
<dbReference type="Proteomes" id="UP000063964">
    <property type="component" value="Chromosome"/>
</dbReference>
<dbReference type="PRINTS" id="PR01249">
    <property type="entry name" value="RIBOSOMALL31"/>
</dbReference>
<reference evidence="12" key="1">
    <citation type="submission" date="2016-02" db="EMBL/GenBank/DDBJ databases">
        <authorList>
            <person name="Holder M.E."/>
            <person name="Ajami N.J."/>
            <person name="Petrosino J.F."/>
        </authorList>
    </citation>
    <scope>NUCLEOTIDE SEQUENCE [LARGE SCALE GENOMIC DNA]</scope>
    <source>
        <strain evidence="12">DSM 12838</strain>
    </source>
</reference>
<dbReference type="Gene3D" id="4.10.830.30">
    <property type="entry name" value="Ribosomal protein L31"/>
    <property type="match status" value="1"/>
</dbReference>
<keyword evidence="5 10" id="KW-0862">Zinc</keyword>
<dbReference type="GO" id="GO:0005840">
    <property type="term" value="C:ribosome"/>
    <property type="evidence" value="ECO:0007669"/>
    <property type="project" value="UniProtKB-KW"/>
</dbReference>
<evidence type="ECO:0000256" key="7">
    <source>
        <dbReference type="ARBA" id="ARBA00022980"/>
    </source>
</evidence>
<dbReference type="InterPro" id="IPR042105">
    <property type="entry name" value="Ribosomal_bL31_sf"/>
</dbReference>
<dbReference type="RefSeq" id="WP_066602171.1">
    <property type="nucleotide sequence ID" value="NZ_CP014230.1"/>
</dbReference>
<dbReference type="PANTHER" id="PTHR33280:SF6">
    <property type="entry name" value="LARGE RIBOSOMAL SUBUNIT PROTEIN BL31A"/>
    <property type="match status" value="1"/>
</dbReference>
<proteinExistence type="inferred from homology"/>
<dbReference type="Pfam" id="PF01197">
    <property type="entry name" value="Ribosomal_L31"/>
    <property type="match status" value="1"/>
</dbReference>
<dbReference type="InterPro" id="IPR002150">
    <property type="entry name" value="Ribosomal_bL31"/>
</dbReference>
<feature type="binding site" evidence="10">
    <location>
        <position position="40"/>
    </location>
    <ligand>
        <name>Zn(2+)</name>
        <dbReference type="ChEBI" id="CHEBI:29105"/>
    </ligand>
</feature>
<evidence type="ECO:0000313" key="11">
    <source>
        <dbReference type="EMBL" id="AMD91861.1"/>
    </source>
</evidence>
<keyword evidence="4 10" id="KW-0699">rRNA-binding</keyword>
<dbReference type="SUPFAM" id="SSF143800">
    <property type="entry name" value="L28p-like"/>
    <property type="match status" value="1"/>
</dbReference>
<evidence type="ECO:0000256" key="3">
    <source>
        <dbReference type="ARBA" id="ARBA00022723"/>
    </source>
</evidence>
<gene>
    <name evidence="10" type="primary">rpmE</name>
    <name evidence="11" type="ORF">AXF15_01140</name>
</gene>
<feature type="binding site" evidence="10">
    <location>
        <position position="37"/>
    </location>
    <ligand>
        <name>Zn(2+)</name>
        <dbReference type="ChEBI" id="CHEBI:29105"/>
    </ligand>
</feature>
<feature type="binding site" evidence="10">
    <location>
        <position position="18"/>
    </location>
    <ligand>
        <name>Zn(2+)</name>
        <dbReference type="ChEBI" id="CHEBI:29105"/>
    </ligand>
</feature>
<protein>
    <recommendedName>
        <fullName evidence="9 10">Large ribosomal subunit protein bL31</fullName>
    </recommendedName>
</protein>
<dbReference type="PANTHER" id="PTHR33280">
    <property type="entry name" value="50S RIBOSOMAL PROTEIN L31, CHLOROPLASTIC"/>
    <property type="match status" value="1"/>
</dbReference>
<dbReference type="GO" id="GO:0019843">
    <property type="term" value="F:rRNA binding"/>
    <property type="evidence" value="ECO:0007669"/>
    <property type="project" value="UniProtKB-KW"/>
</dbReference>
<dbReference type="EMBL" id="CP014230">
    <property type="protein sequence ID" value="AMD91861.1"/>
    <property type="molecule type" value="Genomic_DNA"/>
</dbReference>
<keyword evidence="8 10" id="KW-0687">Ribonucleoprotein</keyword>
<evidence type="ECO:0000256" key="8">
    <source>
        <dbReference type="ARBA" id="ARBA00023274"/>
    </source>
</evidence>
<evidence type="ECO:0000256" key="6">
    <source>
        <dbReference type="ARBA" id="ARBA00022884"/>
    </source>
</evidence>
<dbReference type="GO" id="GO:1990904">
    <property type="term" value="C:ribonucleoprotein complex"/>
    <property type="evidence" value="ECO:0007669"/>
    <property type="project" value="UniProtKB-KW"/>
</dbReference>
<dbReference type="NCBIfam" id="NF001809">
    <property type="entry name" value="PRK00528.1"/>
    <property type="match status" value="1"/>
</dbReference>
<dbReference type="HAMAP" id="MF_00501">
    <property type="entry name" value="Ribosomal_bL31_1"/>
    <property type="match status" value="1"/>
</dbReference>
<dbReference type="NCBIfam" id="TIGR00105">
    <property type="entry name" value="L31"/>
    <property type="match status" value="1"/>
</dbReference>
<evidence type="ECO:0000313" key="12">
    <source>
        <dbReference type="Proteomes" id="UP000063964"/>
    </source>
</evidence>
<evidence type="ECO:0000256" key="2">
    <source>
        <dbReference type="ARBA" id="ARBA00011838"/>
    </source>
</evidence>
<evidence type="ECO:0000256" key="10">
    <source>
        <dbReference type="HAMAP-Rule" id="MF_00501"/>
    </source>
</evidence>
<dbReference type="PROSITE" id="PS01143">
    <property type="entry name" value="RIBOSOMAL_L31"/>
    <property type="match status" value="1"/>
</dbReference>
<comment type="similarity">
    <text evidence="1 10">Belongs to the bacterial ribosomal protein bL31 family. Type A subfamily.</text>
</comment>
<keyword evidence="7 10" id="KW-0689">Ribosomal protein</keyword>
<comment type="cofactor">
    <cofactor evidence="10">
        <name>Zn(2+)</name>
        <dbReference type="ChEBI" id="CHEBI:29105"/>
    </cofactor>
    <text evidence="10">Binds 1 zinc ion per subunit.</text>
</comment>
<dbReference type="NCBIfam" id="NF000612">
    <property type="entry name" value="PRK00019.1"/>
    <property type="match status" value="1"/>
</dbReference>
<feature type="binding site" evidence="10">
    <location>
        <position position="16"/>
    </location>
    <ligand>
        <name>Zn(2+)</name>
        <dbReference type="ChEBI" id="CHEBI:29105"/>
    </ligand>
</feature>
<evidence type="ECO:0000256" key="4">
    <source>
        <dbReference type="ARBA" id="ARBA00022730"/>
    </source>
</evidence>
<name>A0A109W5B9_9BACT</name>